<accession>A0A9P6CKA3</accession>
<gene>
    <name evidence="2" type="ORF">BDZ94DRAFT_411692</name>
</gene>
<proteinExistence type="predicted"/>
<reference evidence="2" key="1">
    <citation type="submission" date="2020-11" db="EMBL/GenBank/DDBJ databases">
        <authorList>
            <consortium name="DOE Joint Genome Institute"/>
            <person name="Ahrendt S."/>
            <person name="Riley R."/>
            <person name="Andreopoulos W."/>
            <person name="Labutti K."/>
            <person name="Pangilinan J."/>
            <person name="Ruiz-Duenas F.J."/>
            <person name="Barrasa J.M."/>
            <person name="Sanchez-Garcia M."/>
            <person name="Camarero S."/>
            <person name="Miyauchi S."/>
            <person name="Serrano A."/>
            <person name="Linde D."/>
            <person name="Babiker R."/>
            <person name="Drula E."/>
            <person name="Ayuso-Fernandez I."/>
            <person name="Pacheco R."/>
            <person name="Padilla G."/>
            <person name="Ferreira P."/>
            <person name="Barriuso J."/>
            <person name="Kellner H."/>
            <person name="Castanera R."/>
            <person name="Alfaro M."/>
            <person name="Ramirez L."/>
            <person name="Pisabarro A.G."/>
            <person name="Kuo A."/>
            <person name="Tritt A."/>
            <person name="Lipzen A."/>
            <person name="He G."/>
            <person name="Yan M."/>
            <person name="Ng V."/>
            <person name="Cullen D."/>
            <person name="Martin F."/>
            <person name="Rosso M.-N."/>
            <person name="Henrissat B."/>
            <person name="Hibbett D."/>
            <person name="Martinez A.T."/>
            <person name="Grigoriev I.V."/>
        </authorList>
    </citation>
    <scope>NUCLEOTIDE SEQUENCE</scope>
    <source>
        <strain evidence="2">CBS 247.69</strain>
    </source>
</reference>
<organism evidence="2 3">
    <name type="scientific">Collybia nuda</name>
    <dbReference type="NCBI Taxonomy" id="64659"/>
    <lineage>
        <taxon>Eukaryota</taxon>
        <taxon>Fungi</taxon>
        <taxon>Dikarya</taxon>
        <taxon>Basidiomycota</taxon>
        <taxon>Agaricomycotina</taxon>
        <taxon>Agaricomycetes</taxon>
        <taxon>Agaricomycetidae</taxon>
        <taxon>Agaricales</taxon>
        <taxon>Tricholomatineae</taxon>
        <taxon>Clitocybaceae</taxon>
        <taxon>Collybia</taxon>
    </lineage>
</organism>
<keyword evidence="3" id="KW-1185">Reference proteome</keyword>
<evidence type="ECO:0000256" key="1">
    <source>
        <dbReference type="SAM" id="SignalP"/>
    </source>
</evidence>
<evidence type="ECO:0000313" key="3">
    <source>
        <dbReference type="Proteomes" id="UP000807353"/>
    </source>
</evidence>
<dbReference type="AlphaFoldDB" id="A0A9P6CKA3"/>
<dbReference type="EMBL" id="MU150249">
    <property type="protein sequence ID" value="KAF9465145.1"/>
    <property type="molecule type" value="Genomic_DNA"/>
</dbReference>
<protein>
    <submittedName>
        <fullName evidence="2">Uncharacterized protein</fullName>
    </submittedName>
</protein>
<comment type="caution">
    <text evidence="2">The sequence shown here is derived from an EMBL/GenBank/DDBJ whole genome shotgun (WGS) entry which is preliminary data.</text>
</comment>
<feature type="signal peptide" evidence="1">
    <location>
        <begin position="1"/>
        <end position="30"/>
    </location>
</feature>
<sequence length="109" mass="12604">MWNVPIHQHPIHAKLVLFLTGSFLRTYCDSIPNPLEPGTQSLGVPVAWRRRYGSRSRSRFATAHMHIVEYIKGIVKKMFLAVTLFICLAHPLEEKLSCTPFRLQDPQKY</sequence>
<feature type="chain" id="PRO_5040472407" evidence="1">
    <location>
        <begin position="31"/>
        <end position="109"/>
    </location>
</feature>
<evidence type="ECO:0000313" key="2">
    <source>
        <dbReference type="EMBL" id="KAF9465145.1"/>
    </source>
</evidence>
<keyword evidence="1" id="KW-0732">Signal</keyword>
<dbReference type="Proteomes" id="UP000807353">
    <property type="component" value="Unassembled WGS sequence"/>
</dbReference>
<name>A0A9P6CKA3_9AGAR</name>